<sequence>MTNFIGEKVFFSKHKLTFDNDIRNNSNANINRPKVWAMTRQELCETVPYFKSWNGGVYYKNGVVWGYLLDGFGACVTGGKSYKRTDGSFGLAASQMLTDVSVRSLLKNYMNKQPLTLLVGRAEFRIPARYCVLGLYPITHVWVRKITDEENVIDEILPINRENFGEKNHEENQIKSRENGKTKFIRWMFRFEWLPNQEFIPWWESLQKITQS</sequence>
<keyword evidence="2" id="KW-1185">Reference proteome</keyword>
<evidence type="ECO:0000313" key="1">
    <source>
        <dbReference type="EMBL" id="CAG8519004.1"/>
    </source>
</evidence>
<gene>
    <name evidence="1" type="ORF">DEBURN_LOCUS5562</name>
</gene>
<protein>
    <submittedName>
        <fullName evidence="1">11521_t:CDS:1</fullName>
    </submittedName>
</protein>
<organism evidence="1 2">
    <name type="scientific">Diversispora eburnea</name>
    <dbReference type="NCBI Taxonomy" id="1213867"/>
    <lineage>
        <taxon>Eukaryota</taxon>
        <taxon>Fungi</taxon>
        <taxon>Fungi incertae sedis</taxon>
        <taxon>Mucoromycota</taxon>
        <taxon>Glomeromycotina</taxon>
        <taxon>Glomeromycetes</taxon>
        <taxon>Diversisporales</taxon>
        <taxon>Diversisporaceae</taxon>
        <taxon>Diversispora</taxon>
    </lineage>
</organism>
<evidence type="ECO:0000313" key="2">
    <source>
        <dbReference type="Proteomes" id="UP000789706"/>
    </source>
</evidence>
<dbReference type="OrthoDB" id="2163491at2759"/>
<dbReference type="Proteomes" id="UP000789706">
    <property type="component" value="Unassembled WGS sequence"/>
</dbReference>
<accession>A0A9N9A728</accession>
<comment type="caution">
    <text evidence="1">The sequence shown here is derived from an EMBL/GenBank/DDBJ whole genome shotgun (WGS) entry which is preliminary data.</text>
</comment>
<proteinExistence type="predicted"/>
<reference evidence="1" key="1">
    <citation type="submission" date="2021-06" db="EMBL/GenBank/DDBJ databases">
        <authorList>
            <person name="Kallberg Y."/>
            <person name="Tangrot J."/>
            <person name="Rosling A."/>
        </authorList>
    </citation>
    <scope>NUCLEOTIDE SEQUENCE</scope>
    <source>
        <strain evidence="1">AZ414A</strain>
    </source>
</reference>
<dbReference type="EMBL" id="CAJVPK010000503">
    <property type="protein sequence ID" value="CAG8519004.1"/>
    <property type="molecule type" value="Genomic_DNA"/>
</dbReference>
<name>A0A9N9A728_9GLOM</name>
<dbReference type="AlphaFoldDB" id="A0A9N9A728"/>